<evidence type="ECO:0000313" key="4">
    <source>
        <dbReference type="Proteomes" id="UP000193685"/>
    </source>
</evidence>
<sequence>MSMSDQDDRPGQKRPRSRSLDEATPAHRLASFDAPRSAVQQDSTSMRAVSGPLRSASPSQSGIGWPAVSGPPSRDSMQSYPTSFPARTGSGSPSTNGGIGPLYQPSLQSFNSLDSKSSGGSVNGTSTSQAGVSSTNISRPGPQARQRTAVACRYCRKRKIRCTGISQVANDPRCSNCRRLDQECIYAPASAPVHGTYMRPSSGSISNDPYDVPRSFSGESRPPSSPTHPWPAAAQSYGHSHGYGYPEATQPPPPEATAQRGHSHFYNRPGYGAGEHPYHVSFSPVQSRNHTPPFPGPYPTASSVPGELRQSPYGYNEQSRATLLEVARRDSIPSLIRYSPPSVSVTSMLTRPPPQPVARLTPSFEQLASPASLRRDSLKHSPPVATPSAIPSLASITASLPSPSNAQSRSHHDHSMLALLNPVVGAGTSRGGVAGGVTSLLNGDSERRSSVALGGHGITLPSASSLLGGLSFNGSRLSPPSGNGLASPVPLLVPK</sequence>
<dbReference type="OMA" id="ANHHHEG"/>
<feature type="compositionally biased region" description="Low complexity" evidence="1">
    <location>
        <begin position="115"/>
        <end position="128"/>
    </location>
</feature>
<dbReference type="AlphaFoldDB" id="A0A1Y2FTM2"/>
<feature type="region of interest" description="Disordered" evidence="1">
    <location>
        <begin position="195"/>
        <end position="305"/>
    </location>
</feature>
<feature type="domain" description="Zn(2)-C6 fungal-type" evidence="2">
    <location>
        <begin position="151"/>
        <end position="186"/>
    </location>
</feature>
<reference evidence="3 4" key="1">
    <citation type="submission" date="2016-07" db="EMBL/GenBank/DDBJ databases">
        <title>Pervasive Adenine N6-methylation of Active Genes in Fungi.</title>
        <authorList>
            <consortium name="DOE Joint Genome Institute"/>
            <person name="Mondo S.J."/>
            <person name="Dannebaum R.O."/>
            <person name="Kuo R.C."/>
            <person name="Labutti K."/>
            <person name="Haridas S."/>
            <person name="Kuo A."/>
            <person name="Salamov A."/>
            <person name="Ahrendt S.R."/>
            <person name="Lipzen A."/>
            <person name="Sullivan W."/>
            <person name="Andreopoulos W.B."/>
            <person name="Clum A."/>
            <person name="Lindquist E."/>
            <person name="Daum C."/>
            <person name="Ramamoorthy G.K."/>
            <person name="Gryganskyi A."/>
            <person name="Culley D."/>
            <person name="Magnuson J.K."/>
            <person name="James T.Y."/>
            <person name="O'Malley M.A."/>
            <person name="Stajich J.E."/>
            <person name="Spatafora J.W."/>
            <person name="Visel A."/>
            <person name="Grigoriev I.V."/>
        </authorList>
    </citation>
    <scope>NUCLEOTIDE SEQUENCE [LARGE SCALE GENOMIC DNA]</scope>
    <source>
        <strain evidence="3 4">12-1054</strain>
    </source>
</reference>
<dbReference type="GO" id="GO:0008270">
    <property type="term" value="F:zinc ion binding"/>
    <property type="evidence" value="ECO:0007669"/>
    <property type="project" value="InterPro"/>
</dbReference>
<proteinExistence type="predicted"/>
<feature type="region of interest" description="Disordered" evidence="1">
    <location>
        <begin position="471"/>
        <end position="495"/>
    </location>
</feature>
<dbReference type="PROSITE" id="PS00463">
    <property type="entry name" value="ZN2_CY6_FUNGAL_1"/>
    <property type="match status" value="1"/>
</dbReference>
<evidence type="ECO:0000259" key="2">
    <source>
        <dbReference type="PROSITE" id="PS50048"/>
    </source>
</evidence>
<dbReference type="EMBL" id="MCFI01000002">
    <property type="protein sequence ID" value="ORY86927.1"/>
    <property type="molecule type" value="Genomic_DNA"/>
</dbReference>
<evidence type="ECO:0000256" key="1">
    <source>
        <dbReference type="SAM" id="MobiDB-lite"/>
    </source>
</evidence>
<protein>
    <recommendedName>
        <fullName evidence="2">Zn(2)-C6 fungal-type domain-containing protein</fullName>
    </recommendedName>
</protein>
<dbReference type="InterPro" id="IPR001138">
    <property type="entry name" value="Zn2Cys6_DnaBD"/>
</dbReference>
<organism evidence="3 4">
    <name type="scientific">Protomyces lactucae-debilis</name>
    <dbReference type="NCBI Taxonomy" id="2754530"/>
    <lineage>
        <taxon>Eukaryota</taxon>
        <taxon>Fungi</taxon>
        <taxon>Dikarya</taxon>
        <taxon>Ascomycota</taxon>
        <taxon>Taphrinomycotina</taxon>
        <taxon>Taphrinomycetes</taxon>
        <taxon>Taphrinales</taxon>
        <taxon>Protomycetaceae</taxon>
        <taxon>Protomyces</taxon>
    </lineage>
</organism>
<dbReference type="OrthoDB" id="5401558at2759"/>
<dbReference type="SMART" id="SM00066">
    <property type="entry name" value="GAL4"/>
    <property type="match status" value="1"/>
</dbReference>
<evidence type="ECO:0000313" key="3">
    <source>
        <dbReference type="EMBL" id="ORY86927.1"/>
    </source>
</evidence>
<feature type="compositionally biased region" description="Basic and acidic residues" evidence="1">
    <location>
        <begin position="1"/>
        <end position="11"/>
    </location>
</feature>
<comment type="caution">
    <text evidence="3">The sequence shown here is derived from an EMBL/GenBank/DDBJ whole genome shotgun (WGS) entry which is preliminary data.</text>
</comment>
<dbReference type="STRING" id="56484.A0A1Y2FTM2"/>
<dbReference type="InterPro" id="IPR036864">
    <property type="entry name" value="Zn2-C6_fun-type_DNA-bd_sf"/>
</dbReference>
<dbReference type="SUPFAM" id="SSF57701">
    <property type="entry name" value="Zn2/Cys6 DNA-binding domain"/>
    <property type="match status" value="1"/>
</dbReference>
<dbReference type="Gene3D" id="4.10.240.10">
    <property type="entry name" value="Zn(2)-C6 fungal-type DNA-binding domain"/>
    <property type="match status" value="1"/>
</dbReference>
<dbReference type="GO" id="GO:0000981">
    <property type="term" value="F:DNA-binding transcription factor activity, RNA polymerase II-specific"/>
    <property type="evidence" value="ECO:0007669"/>
    <property type="project" value="InterPro"/>
</dbReference>
<name>A0A1Y2FTM2_PROLT</name>
<feature type="compositionally biased region" description="Polar residues" evidence="1">
    <location>
        <begin position="129"/>
        <end position="138"/>
    </location>
</feature>
<dbReference type="RefSeq" id="XP_040727783.1">
    <property type="nucleotide sequence ID" value="XM_040870892.1"/>
</dbReference>
<feature type="compositionally biased region" description="Polar residues" evidence="1">
    <location>
        <begin position="38"/>
        <end position="47"/>
    </location>
</feature>
<gene>
    <name evidence="3" type="ORF">BCR37DRAFT_390651</name>
</gene>
<dbReference type="Proteomes" id="UP000193685">
    <property type="component" value="Unassembled WGS sequence"/>
</dbReference>
<dbReference type="PROSITE" id="PS50048">
    <property type="entry name" value="ZN2_CY6_FUNGAL_2"/>
    <property type="match status" value="1"/>
</dbReference>
<keyword evidence="4" id="KW-1185">Reference proteome</keyword>
<accession>A0A1Y2FTM2</accession>
<dbReference type="GeneID" id="63787491"/>
<feature type="region of interest" description="Disordered" evidence="1">
    <location>
        <begin position="1"/>
        <end position="149"/>
    </location>
</feature>
<dbReference type="CDD" id="cd00067">
    <property type="entry name" value="GAL4"/>
    <property type="match status" value="1"/>
</dbReference>
<feature type="compositionally biased region" description="Polar residues" evidence="1">
    <location>
        <begin position="105"/>
        <end position="114"/>
    </location>
</feature>
<dbReference type="Pfam" id="PF00172">
    <property type="entry name" value="Zn_clus"/>
    <property type="match status" value="1"/>
</dbReference>